<dbReference type="KEGG" id="nvi:116416359"/>
<organism evidence="4 5">
    <name type="scientific">Nasonia vitripennis</name>
    <name type="common">Parasitic wasp</name>
    <dbReference type="NCBI Taxonomy" id="7425"/>
    <lineage>
        <taxon>Eukaryota</taxon>
        <taxon>Metazoa</taxon>
        <taxon>Ecdysozoa</taxon>
        <taxon>Arthropoda</taxon>
        <taxon>Hexapoda</taxon>
        <taxon>Insecta</taxon>
        <taxon>Pterygota</taxon>
        <taxon>Neoptera</taxon>
        <taxon>Endopterygota</taxon>
        <taxon>Hymenoptera</taxon>
        <taxon>Apocrita</taxon>
        <taxon>Proctotrupomorpha</taxon>
        <taxon>Chalcidoidea</taxon>
        <taxon>Pteromalidae</taxon>
        <taxon>Pteromalinae</taxon>
        <taxon>Nasonia</taxon>
    </lineage>
</organism>
<dbReference type="InterPro" id="IPR001584">
    <property type="entry name" value="Integrase_cat-core"/>
</dbReference>
<dbReference type="Pfam" id="PF00665">
    <property type="entry name" value="rve"/>
    <property type="match status" value="1"/>
</dbReference>
<dbReference type="PROSITE" id="PS50994">
    <property type="entry name" value="INTEGRASE"/>
    <property type="match status" value="1"/>
</dbReference>
<dbReference type="GeneID" id="116416359"/>
<dbReference type="InterPro" id="IPR012337">
    <property type="entry name" value="RNaseH-like_sf"/>
</dbReference>
<dbReference type="Pfam" id="PF17921">
    <property type="entry name" value="Integrase_H2C2"/>
    <property type="match status" value="1"/>
</dbReference>
<evidence type="ECO:0000256" key="2">
    <source>
        <dbReference type="SAM" id="MobiDB-lite"/>
    </source>
</evidence>
<dbReference type="AlphaFoldDB" id="A0A7M7T7K4"/>
<keyword evidence="5" id="KW-1185">Reference proteome</keyword>
<dbReference type="InterPro" id="IPR041588">
    <property type="entry name" value="Integrase_H2C2"/>
</dbReference>
<dbReference type="PANTHER" id="PTHR37984:SF5">
    <property type="entry name" value="PROTEIN NYNRIN-LIKE"/>
    <property type="match status" value="1"/>
</dbReference>
<dbReference type="Gene3D" id="3.30.420.10">
    <property type="entry name" value="Ribonuclease H-like superfamily/Ribonuclease H"/>
    <property type="match status" value="1"/>
</dbReference>
<dbReference type="InParanoid" id="A0A7M7T7K4"/>
<proteinExistence type="predicted"/>
<dbReference type="GO" id="GO:0015074">
    <property type="term" value="P:DNA integration"/>
    <property type="evidence" value="ECO:0007669"/>
    <property type="project" value="InterPro"/>
</dbReference>
<reference evidence="4" key="1">
    <citation type="submission" date="2021-01" db="UniProtKB">
        <authorList>
            <consortium name="EnsemblMetazoa"/>
        </authorList>
    </citation>
    <scope>IDENTIFICATION</scope>
</reference>
<dbReference type="OrthoDB" id="7696944at2759"/>
<dbReference type="Proteomes" id="UP000002358">
    <property type="component" value="Chromosome 1"/>
</dbReference>
<feature type="region of interest" description="Disordered" evidence="2">
    <location>
        <begin position="348"/>
        <end position="378"/>
    </location>
</feature>
<dbReference type="RefSeq" id="XP_031780280.1">
    <property type="nucleotide sequence ID" value="XM_031924420.1"/>
</dbReference>
<dbReference type="InterPro" id="IPR036397">
    <property type="entry name" value="RNaseH_sf"/>
</dbReference>
<evidence type="ECO:0000313" key="4">
    <source>
        <dbReference type="EnsemblMetazoa" id="XP_031780280"/>
    </source>
</evidence>
<dbReference type="SMR" id="A0A7M7T7K4"/>
<dbReference type="GO" id="GO:0003964">
    <property type="term" value="F:RNA-directed DNA polymerase activity"/>
    <property type="evidence" value="ECO:0007669"/>
    <property type="project" value="UniProtKB-EC"/>
</dbReference>
<dbReference type="SUPFAM" id="SSF53098">
    <property type="entry name" value="Ribonuclease H-like"/>
    <property type="match status" value="1"/>
</dbReference>
<protein>
    <recommendedName>
        <fullName evidence="1">RNA-directed DNA polymerase</fullName>
        <ecNumber evidence="1">2.7.7.49</ecNumber>
    </recommendedName>
</protein>
<feature type="compositionally biased region" description="Polar residues" evidence="2">
    <location>
        <begin position="348"/>
        <end position="364"/>
    </location>
</feature>
<dbReference type="EC" id="2.7.7.49" evidence="1"/>
<sequence>MKALARSYFWWPKLDHEIENIVKSCKLCLEVAENPPKSTLHVSEWPEEPNQRIHADFCGPVNGFMYLIIIDAHSKWIDIKEMSDITAKNTIGAFKEYFSVWGLPNALVMDNGPTFTSEASKEFLDNNNVKHNRTAPYHPASNGAAENAVRSFKNKFKKLCKDKLSRQDALLRYLLYYRSTPHSTTGVSPDELQIGKKLRTRLSAISSVACENVERSQERQCRNFKGNRNIEFKKNNVVMAKDYAVDKWRVAEVVDKLGPVTYSVSTNDNRTWKRHTDQLRPYENPMYAQSNVATDNVNSGFLIPNSFCKEPSIISNSNFVKHQSFGIAKEATASQSEPMSTETVNINEQPNATIASTGLSQNVRRSTRNRRAPERLNL</sequence>
<dbReference type="PANTHER" id="PTHR37984">
    <property type="entry name" value="PROTEIN CBG26694"/>
    <property type="match status" value="1"/>
</dbReference>
<dbReference type="FunFam" id="3.30.420.10:FF:000063">
    <property type="entry name" value="Retrovirus-related Pol polyprotein from transposon 297-like Protein"/>
    <property type="match status" value="1"/>
</dbReference>
<dbReference type="InterPro" id="IPR050951">
    <property type="entry name" value="Retrovirus_Pol_polyprotein"/>
</dbReference>
<dbReference type="EnsemblMetazoa" id="XM_031924420">
    <property type="protein sequence ID" value="XP_031780280"/>
    <property type="gene ID" value="LOC116416359"/>
</dbReference>
<evidence type="ECO:0000256" key="1">
    <source>
        <dbReference type="ARBA" id="ARBA00012493"/>
    </source>
</evidence>
<evidence type="ECO:0000313" key="5">
    <source>
        <dbReference type="Proteomes" id="UP000002358"/>
    </source>
</evidence>
<accession>A0A7M7T7K4</accession>
<feature type="domain" description="Integrase catalytic" evidence="3">
    <location>
        <begin position="45"/>
        <end position="197"/>
    </location>
</feature>
<name>A0A7M7T7K4_NASVI</name>
<dbReference type="GO" id="GO:0003676">
    <property type="term" value="F:nucleic acid binding"/>
    <property type="evidence" value="ECO:0007669"/>
    <property type="project" value="InterPro"/>
</dbReference>
<evidence type="ECO:0000259" key="3">
    <source>
        <dbReference type="PROSITE" id="PS50994"/>
    </source>
</evidence>